<comment type="caution">
    <text evidence="1">The sequence shown here is derived from an EMBL/GenBank/DDBJ whole genome shotgun (WGS) entry which is preliminary data.</text>
</comment>
<dbReference type="AlphaFoldDB" id="A0ABD5AL85"/>
<dbReference type="Proteomes" id="UP001240164">
    <property type="component" value="Unassembled WGS sequence"/>
</dbReference>
<proteinExistence type="predicted"/>
<gene>
    <name evidence="1" type="ORF">J2771_001515</name>
</gene>
<protein>
    <submittedName>
        <fullName evidence="1">Uncharacterized protein</fullName>
    </submittedName>
</protein>
<organism evidence="1 2">
    <name type="scientific">Acinetobacter calcoaceticus</name>
    <dbReference type="NCBI Taxonomy" id="471"/>
    <lineage>
        <taxon>Bacteria</taxon>
        <taxon>Pseudomonadati</taxon>
        <taxon>Pseudomonadota</taxon>
        <taxon>Gammaproteobacteria</taxon>
        <taxon>Moraxellales</taxon>
        <taxon>Moraxellaceae</taxon>
        <taxon>Acinetobacter</taxon>
        <taxon>Acinetobacter calcoaceticus/baumannii complex</taxon>
    </lineage>
</organism>
<evidence type="ECO:0000313" key="2">
    <source>
        <dbReference type="Proteomes" id="UP001240164"/>
    </source>
</evidence>
<sequence>MKYRYSTMTRTLLVIGAHMNHQFDNVNPSEIEYCLVNVKLKEATWRK</sequence>
<reference evidence="1 2" key="1">
    <citation type="submission" date="2023-07" db="EMBL/GenBank/DDBJ databases">
        <title>Sorghum-associated microbial communities from plants grown in Nebraska, USA.</title>
        <authorList>
            <person name="Schachtman D."/>
        </authorList>
    </citation>
    <scope>NUCLEOTIDE SEQUENCE [LARGE SCALE GENOMIC DNA]</scope>
    <source>
        <strain evidence="1 2">CC146</strain>
    </source>
</reference>
<dbReference type="EMBL" id="JAUSQP010000001">
    <property type="protein sequence ID" value="MDP9803261.1"/>
    <property type="molecule type" value="Genomic_DNA"/>
</dbReference>
<name>A0ABD5AL85_ACICA</name>
<dbReference type="RefSeq" id="WP_165874534.1">
    <property type="nucleotide sequence ID" value="NZ_JAUSQP010000001.1"/>
</dbReference>
<evidence type="ECO:0000313" key="1">
    <source>
        <dbReference type="EMBL" id="MDP9803261.1"/>
    </source>
</evidence>
<accession>A0ABD5AL85</accession>